<gene>
    <name evidence="1" type="ORF">EV193_10240</name>
</gene>
<dbReference type="Proteomes" id="UP000294257">
    <property type="component" value="Unassembled WGS sequence"/>
</dbReference>
<protein>
    <submittedName>
        <fullName evidence="1">Uncharacterized protein</fullName>
    </submittedName>
</protein>
<reference evidence="1 2" key="1">
    <citation type="submission" date="2019-02" db="EMBL/GenBank/DDBJ databases">
        <title>Genomic Encyclopedia of Type Strains, Phase IV (KMG-IV): sequencing the most valuable type-strain genomes for metagenomic binning, comparative biology and taxonomic classification.</title>
        <authorList>
            <person name="Goeker M."/>
        </authorList>
    </citation>
    <scope>NUCLEOTIDE SEQUENCE [LARGE SCALE GENOMIC DNA]</scope>
    <source>
        <strain evidence="1 2">DSM 101727</strain>
    </source>
</reference>
<evidence type="ECO:0000313" key="2">
    <source>
        <dbReference type="Proteomes" id="UP000294257"/>
    </source>
</evidence>
<dbReference type="AlphaFoldDB" id="A0A4Q7L1S6"/>
<proteinExistence type="predicted"/>
<dbReference type="EMBL" id="SGWQ01000002">
    <property type="protein sequence ID" value="RZS43064.1"/>
    <property type="molecule type" value="Genomic_DNA"/>
</dbReference>
<keyword evidence="2" id="KW-1185">Reference proteome</keyword>
<accession>A0A4Q7L1S6</accession>
<comment type="caution">
    <text evidence="1">The sequence shown here is derived from an EMBL/GenBank/DDBJ whole genome shotgun (WGS) entry which is preliminary data.</text>
</comment>
<evidence type="ECO:0000313" key="1">
    <source>
        <dbReference type="EMBL" id="RZS43064.1"/>
    </source>
</evidence>
<organism evidence="1 2">
    <name type="scientific">Herbihabitans rhizosphaerae</name>
    <dbReference type="NCBI Taxonomy" id="1872711"/>
    <lineage>
        <taxon>Bacteria</taxon>
        <taxon>Bacillati</taxon>
        <taxon>Actinomycetota</taxon>
        <taxon>Actinomycetes</taxon>
        <taxon>Pseudonocardiales</taxon>
        <taxon>Pseudonocardiaceae</taxon>
        <taxon>Herbihabitans</taxon>
    </lineage>
</organism>
<dbReference type="RefSeq" id="WP_130342963.1">
    <property type="nucleotide sequence ID" value="NZ_SGWQ01000002.1"/>
</dbReference>
<dbReference type="OrthoDB" id="104542at2"/>
<sequence>MKIPFDVQQALQEGKRALLAEYGDDPNVTGAGMGVRQRGGEWTEEFVVIAMVAKKRPAAHVSRRRMLPAAVTVGGKRWGVDVIQAGPFRVNNVRADGPPETRAKVKTALSDDPGVRERMRPLMQGCSISNPLDGATAGTLGCFVIDPVDDTVCLLTNNHVVARVNQGRPGEPIIQPGRYDGGHERDDRVATLKRLAPLVDGTNVDAAIAKLDDQDNYSLEFAQNAMAPISRTHPTVGMVCAGDSAGSSFMARMDVTLAAMNVRLPIGGNPGSGGGALVGVIGPDLFMNIEKVGRTTGYTSATILGFGFDIQVDTGTEAGIVQYENLIWSLFFSWFGDSGSVVCAGGNGNLVVVMLLFLLPCVFLAAVEKYYAVAVTEDNKLADQIRDEFLAHSLVGRLLISTTYVNSQTVIDRLEAREGNENQETERAWAQTYHAKYRDFVASVLANPNSGAVVTQEHLDDVRFALDGETMLGALSQEEYDAAVALYDQILLPTLGMNRQQVLDYMNSTSVYLSVYNVMSGVSSIEVIGPVNPQGR</sequence>
<name>A0A4Q7L1S6_9PSEU</name>